<organism evidence="3">
    <name type="scientific">Vibrio sp. HB236076</name>
    <dbReference type="NCBI Taxonomy" id="3232307"/>
    <lineage>
        <taxon>Bacteria</taxon>
        <taxon>Pseudomonadati</taxon>
        <taxon>Pseudomonadota</taxon>
        <taxon>Gammaproteobacteria</taxon>
        <taxon>Vibrionales</taxon>
        <taxon>Vibrionaceae</taxon>
        <taxon>Vibrio</taxon>
    </lineage>
</organism>
<dbReference type="Pfam" id="PF08241">
    <property type="entry name" value="Methyltransf_11"/>
    <property type="match status" value="1"/>
</dbReference>
<dbReference type="InterPro" id="IPR029063">
    <property type="entry name" value="SAM-dependent_MTases_sf"/>
</dbReference>
<accession>A0AB39HHY2</accession>
<dbReference type="SUPFAM" id="SSF53335">
    <property type="entry name" value="S-adenosyl-L-methionine-dependent methyltransferases"/>
    <property type="match status" value="1"/>
</dbReference>
<dbReference type="EMBL" id="CP162601">
    <property type="protein sequence ID" value="XDK25896.1"/>
    <property type="molecule type" value="Genomic_DNA"/>
</dbReference>
<evidence type="ECO:0000313" key="3">
    <source>
        <dbReference type="EMBL" id="XDK25896.1"/>
    </source>
</evidence>
<dbReference type="AlphaFoldDB" id="A0AB39HHY2"/>
<dbReference type="KEGG" id="vih:AB0763_04440"/>
<dbReference type="Gene3D" id="3.40.50.150">
    <property type="entry name" value="Vaccinia Virus protein VP39"/>
    <property type="match status" value="1"/>
</dbReference>
<dbReference type="RefSeq" id="WP_306101444.1">
    <property type="nucleotide sequence ID" value="NZ_CP162601.1"/>
</dbReference>
<keyword evidence="3" id="KW-0489">Methyltransferase</keyword>
<evidence type="ECO:0000259" key="2">
    <source>
        <dbReference type="Pfam" id="PF08241"/>
    </source>
</evidence>
<evidence type="ECO:0000256" key="1">
    <source>
        <dbReference type="SAM" id="Phobius"/>
    </source>
</evidence>
<keyword evidence="1" id="KW-0812">Transmembrane</keyword>
<proteinExistence type="predicted"/>
<gene>
    <name evidence="3" type="ORF">AB0763_04440</name>
</gene>
<dbReference type="GO" id="GO:0008757">
    <property type="term" value="F:S-adenosylmethionine-dependent methyltransferase activity"/>
    <property type="evidence" value="ECO:0007669"/>
    <property type="project" value="InterPro"/>
</dbReference>
<feature type="transmembrane region" description="Helical" evidence="1">
    <location>
        <begin position="121"/>
        <end position="142"/>
    </location>
</feature>
<dbReference type="InterPro" id="IPR013216">
    <property type="entry name" value="Methyltransf_11"/>
</dbReference>
<dbReference type="PANTHER" id="PTHR43036:SF2">
    <property type="entry name" value="OS04G0481300 PROTEIN"/>
    <property type="match status" value="1"/>
</dbReference>
<dbReference type="PANTHER" id="PTHR43036">
    <property type="entry name" value="OSJNBB0011N17.9 PROTEIN"/>
    <property type="match status" value="1"/>
</dbReference>
<keyword evidence="1" id="KW-0472">Membrane</keyword>
<feature type="transmembrane region" description="Helical" evidence="1">
    <location>
        <begin position="187"/>
        <end position="209"/>
    </location>
</feature>
<feature type="domain" description="Methyltransferase type 11" evidence="2">
    <location>
        <begin position="74"/>
        <end position="125"/>
    </location>
</feature>
<keyword evidence="1" id="KW-1133">Transmembrane helix</keyword>
<dbReference type="GO" id="GO:0032259">
    <property type="term" value="P:methylation"/>
    <property type="evidence" value="ECO:0007669"/>
    <property type="project" value="UniProtKB-KW"/>
</dbReference>
<keyword evidence="3" id="KW-0808">Transferase</keyword>
<protein>
    <submittedName>
        <fullName evidence="3">Class I SAM-dependent methyltransferase</fullName>
    </submittedName>
</protein>
<name>A0AB39HHY2_9VIBR</name>
<reference evidence="3" key="1">
    <citation type="submission" date="2024-07" db="EMBL/GenBank/DDBJ databases">
        <title>Genome Analysis of a Potential Novel Vibrio Species Secreting pH- and Thermo-stable Alginate Lyase and its Application in Producing Alginate Oligosaccharides.</title>
        <authorList>
            <person name="Huang H."/>
            <person name="Bao K."/>
        </authorList>
    </citation>
    <scope>NUCLEOTIDE SEQUENCE</scope>
    <source>
        <strain evidence="3">HB236076</strain>
    </source>
</reference>
<sequence length="245" mass="28316">MQPALSKKRLQHPYTWSEIHNGQWVKASIQARIDEWSPKFFGYHMLKLGGLSCELTSHYCTIQHQVHLDIQNPLHNVVADGYNLPFVEKSFDAVFLAHQLDFCRDPHRLLREVDRVIMDDGYVIITGFNPVSLVGIASVLPWRKHALPWSGRMFTPQRITDWLSVLNYQVVHREQYALLPTAKHQVMWTWLENSLGAMGTPLSSLYFIVARKRTYPLKPIKPHWGVKRKLSPVGVLNCEGIQKKV</sequence>